<evidence type="ECO:0000256" key="8">
    <source>
        <dbReference type="ARBA" id="ARBA00023224"/>
    </source>
</evidence>
<sequence length="348" mass="38265">MENSTDIPPFEFSDMIQRTIVASLILIISLVGIIGNSLVILAVLLSKKLRTTTNAFVVNLSIADLLTCLVIPWDAVALLGKDGLPVGEWICSVVAAVIFTTVGCSICTLASIALNRLLLITRPTATYRRIYTPKKIAVWLVVIWLVPLLTTTIPPLLNVGALGFNQQFHFCGSIPTHPNYNAFNLIISAVLYPIPCVVIVVSYSLIWIHLHRQAKKLVKRPVSSPTSVSAIANNQDAIPMDQLPVPAATMSSANRSPGTSRQTEVTKNMLYVVCGFGLCITPYSINLFVDDKSPLIPYTTVIVLLNNCINPLIYATKHRDFKTVFGCILRRRWVLIPNPSNFLKALTR</sequence>
<dbReference type="CDD" id="cd00637">
    <property type="entry name" value="7tm_classA_rhodopsin-like"/>
    <property type="match status" value="1"/>
</dbReference>
<evidence type="ECO:0000313" key="11">
    <source>
        <dbReference type="EnsemblMetazoa" id="XP_038044491.1"/>
    </source>
</evidence>
<dbReference type="GO" id="GO:0005886">
    <property type="term" value="C:plasma membrane"/>
    <property type="evidence" value="ECO:0007669"/>
    <property type="project" value="UniProtKB-SubCell"/>
</dbReference>
<dbReference type="InterPro" id="IPR000276">
    <property type="entry name" value="GPCR_Rhodpsn"/>
</dbReference>
<feature type="transmembrane region" description="Helical" evidence="9">
    <location>
        <begin position="269"/>
        <end position="289"/>
    </location>
</feature>
<evidence type="ECO:0000256" key="9">
    <source>
        <dbReference type="SAM" id="Phobius"/>
    </source>
</evidence>
<dbReference type="EnsemblMetazoa" id="XM_038188563.1">
    <property type="protein sequence ID" value="XP_038044491.1"/>
    <property type="gene ID" value="LOC119719201"/>
</dbReference>
<dbReference type="Gene3D" id="1.20.1070.10">
    <property type="entry name" value="Rhodopsin 7-helix transmembrane proteins"/>
    <property type="match status" value="1"/>
</dbReference>
<evidence type="ECO:0000256" key="5">
    <source>
        <dbReference type="ARBA" id="ARBA00023040"/>
    </source>
</evidence>
<dbReference type="InterPro" id="IPR017452">
    <property type="entry name" value="GPCR_Rhodpsn_7TM"/>
</dbReference>
<dbReference type="GO" id="GO:0004930">
    <property type="term" value="F:G protein-coupled receptor activity"/>
    <property type="evidence" value="ECO:0007669"/>
    <property type="project" value="UniProtKB-KW"/>
</dbReference>
<feature type="transmembrane region" description="Helical" evidence="9">
    <location>
        <begin position="93"/>
        <end position="115"/>
    </location>
</feature>
<dbReference type="AlphaFoldDB" id="A0A913Z0G5"/>
<organism evidence="11 12">
    <name type="scientific">Patiria miniata</name>
    <name type="common">Bat star</name>
    <name type="synonym">Asterina miniata</name>
    <dbReference type="NCBI Taxonomy" id="46514"/>
    <lineage>
        <taxon>Eukaryota</taxon>
        <taxon>Metazoa</taxon>
        <taxon>Echinodermata</taxon>
        <taxon>Eleutherozoa</taxon>
        <taxon>Asterozoa</taxon>
        <taxon>Asteroidea</taxon>
        <taxon>Valvatacea</taxon>
        <taxon>Valvatida</taxon>
        <taxon>Asterinidae</taxon>
        <taxon>Patiria</taxon>
    </lineage>
</organism>
<evidence type="ECO:0000313" key="12">
    <source>
        <dbReference type="Proteomes" id="UP000887568"/>
    </source>
</evidence>
<feature type="transmembrane region" description="Helical" evidence="9">
    <location>
        <begin position="295"/>
        <end position="315"/>
    </location>
</feature>
<keyword evidence="3 9" id="KW-0812">Transmembrane</keyword>
<keyword evidence="5" id="KW-0297">G-protein coupled receptor</keyword>
<dbReference type="Pfam" id="PF00001">
    <property type="entry name" value="7tm_1"/>
    <property type="match status" value="1"/>
</dbReference>
<keyword evidence="4 9" id="KW-1133">Transmembrane helix</keyword>
<evidence type="ECO:0000256" key="2">
    <source>
        <dbReference type="ARBA" id="ARBA00022475"/>
    </source>
</evidence>
<feature type="transmembrane region" description="Helical" evidence="9">
    <location>
        <begin position="185"/>
        <end position="210"/>
    </location>
</feature>
<keyword evidence="8" id="KW-0807">Transducer</keyword>
<dbReference type="SUPFAM" id="SSF81321">
    <property type="entry name" value="Family A G protein-coupled receptor-like"/>
    <property type="match status" value="1"/>
</dbReference>
<dbReference type="OMA" id="NDEMFPC"/>
<dbReference type="Proteomes" id="UP000887568">
    <property type="component" value="Unplaced"/>
</dbReference>
<dbReference type="PRINTS" id="PR00237">
    <property type="entry name" value="GPCRRHODOPSN"/>
</dbReference>
<dbReference type="PANTHER" id="PTHR24228">
    <property type="entry name" value="B2 BRADYKININ RECEPTOR/ANGIOTENSIN II RECEPTOR"/>
    <property type="match status" value="1"/>
</dbReference>
<evidence type="ECO:0000256" key="6">
    <source>
        <dbReference type="ARBA" id="ARBA00023136"/>
    </source>
</evidence>
<dbReference type="SMART" id="SM01381">
    <property type="entry name" value="7TM_GPCR_Srsx"/>
    <property type="match status" value="1"/>
</dbReference>
<reference evidence="11" key="1">
    <citation type="submission" date="2022-11" db="UniProtKB">
        <authorList>
            <consortium name="EnsemblMetazoa"/>
        </authorList>
    </citation>
    <scope>IDENTIFICATION</scope>
</reference>
<dbReference type="OrthoDB" id="9997799at2759"/>
<dbReference type="PANTHER" id="PTHR24228:SF72">
    <property type="entry name" value="G-PROTEIN COUPLED RECEPTORS FAMILY 1 PROFILE DOMAIN-CONTAINING PROTEIN"/>
    <property type="match status" value="1"/>
</dbReference>
<dbReference type="GeneID" id="119719201"/>
<dbReference type="PROSITE" id="PS50262">
    <property type="entry name" value="G_PROTEIN_RECEP_F1_2"/>
    <property type="match status" value="1"/>
</dbReference>
<feature type="transmembrane region" description="Helical" evidence="9">
    <location>
        <begin position="20"/>
        <end position="44"/>
    </location>
</feature>
<evidence type="ECO:0000256" key="4">
    <source>
        <dbReference type="ARBA" id="ARBA00022989"/>
    </source>
</evidence>
<name>A0A913Z0G5_PATMI</name>
<evidence type="ECO:0000256" key="3">
    <source>
        <dbReference type="ARBA" id="ARBA00022692"/>
    </source>
</evidence>
<protein>
    <recommendedName>
        <fullName evidence="10">G-protein coupled receptors family 1 profile domain-containing protein</fullName>
    </recommendedName>
</protein>
<evidence type="ECO:0000256" key="7">
    <source>
        <dbReference type="ARBA" id="ARBA00023170"/>
    </source>
</evidence>
<evidence type="ECO:0000259" key="10">
    <source>
        <dbReference type="PROSITE" id="PS50262"/>
    </source>
</evidence>
<feature type="transmembrane region" description="Helical" evidence="9">
    <location>
        <begin position="136"/>
        <end position="157"/>
    </location>
</feature>
<keyword evidence="7" id="KW-0675">Receptor</keyword>
<feature type="transmembrane region" description="Helical" evidence="9">
    <location>
        <begin position="56"/>
        <end position="73"/>
    </location>
</feature>
<keyword evidence="2" id="KW-1003">Cell membrane</keyword>
<comment type="subcellular location">
    <subcellularLocation>
        <location evidence="1">Cell membrane</location>
        <topology evidence="1">Multi-pass membrane protein</topology>
    </subcellularLocation>
</comment>
<proteinExistence type="predicted"/>
<keyword evidence="6 9" id="KW-0472">Membrane</keyword>
<dbReference type="RefSeq" id="XP_038044491.1">
    <property type="nucleotide sequence ID" value="XM_038188563.1"/>
</dbReference>
<accession>A0A913Z0G5</accession>
<keyword evidence="12" id="KW-1185">Reference proteome</keyword>
<evidence type="ECO:0000256" key="1">
    <source>
        <dbReference type="ARBA" id="ARBA00004651"/>
    </source>
</evidence>
<feature type="domain" description="G-protein coupled receptors family 1 profile" evidence="10">
    <location>
        <begin position="35"/>
        <end position="314"/>
    </location>
</feature>